<keyword evidence="8" id="KW-1185">Reference proteome</keyword>
<keyword evidence="1" id="KW-0479">Metal-binding</keyword>
<dbReference type="SUPFAM" id="SSF57850">
    <property type="entry name" value="RING/U-box"/>
    <property type="match status" value="1"/>
</dbReference>
<dbReference type="PROSITE" id="PS50089">
    <property type="entry name" value="ZF_RING_2"/>
    <property type="match status" value="1"/>
</dbReference>
<keyword evidence="5" id="KW-0472">Membrane</keyword>
<dbReference type="InterPro" id="IPR018957">
    <property type="entry name" value="Znf_C3HC4_RING-type"/>
</dbReference>
<dbReference type="EMBL" id="CM026423">
    <property type="protein sequence ID" value="KAG0582559.1"/>
    <property type="molecule type" value="Genomic_DNA"/>
</dbReference>
<name>A0A8T0II10_CERPU</name>
<evidence type="ECO:0000259" key="6">
    <source>
        <dbReference type="PROSITE" id="PS50089"/>
    </source>
</evidence>
<organism evidence="7 8">
    <name type="scientific">Ceratodon purpureus</name>
    <name type="common">Fire moss</name>
    <name type="synonym">Dicranum purpureum</name>
    <dbReference type="NCBI Taxonomy" id="3225"/>
    <lineage>
        <taxon>Eukaryota</taxon>
        <taxon>Viridiplantae</taxon>
        <taxon>Streptophyta</taxon>
        <taxon>Embryophyta</taxon>
        <taxon>Bryophyta</taxon>
        <taxon>Bryophytina</taxon>
        <taxon>Bryopsida</taxon>
        <taxon>Dicranidae</taxon>
        <taxon>Pseudoditrichales</taxon>
        <taxon>Ditrichaceae</taxon>
        <taxon>Ceratodon</taxon>
    </lineage>
</organism>
<accession>A0A8T0II10</accession>
<dbReference type="InterPro" id="IPR001841">
    <property type="entry name" value="Znf_RING"/>
</dbReference>
<dbReference type="InterPro" id="IPR017907">
    <property type="entry name" value="Znf_RING_CS"/>
</dbReference>
<gene>
    <name evidence="7" type="ORF">KC19_3G069400</name>
</gene>
<dbReference type="SMART" id="SM00184">
    <property type="entry name" value="RING"/>
    <property type="match status" value="1"/>
</dbReference>
<proteinExistence type="predicted"/>
<feature type="domain" description="RING-type" evidence="6">
    <location>
        <begin position="19"/>
        <end position="64"/>
    </location>
</feature>
<dbReference type="InterPro" id="IPR013083">
    <property type="entry name" value="Znf_RING/FYVE/PHD"/>
</dbReference>
<keyword evidence="3" id="KW-0862">Zinc</keyword>
<dbReference type="AlphaFoldDB" id="A0A8T0II10"/>
<evidence type="ECO:0000256" key="4">
    <source>
        <dbReference type="PROSITE-ProRule" id="PRU00175"/>
    </source>
</evidence>
<protein>
    <recommendedName>
        <fullName evidence="6">RING-type domain-containing protein</fullName>
    </recommendedName>
</protein>
<dbReference type="PROSITE" id="PS00518">
    <property type="entry name" value="ZF_RING_1"/>
    <property type="match status" value="1"/>
</dbReference>
<evidence type="ECO:0000256" key="3">
    <source>
        <dbReference type="ARBA" id="ARBA00022833"/>
    </source>
</evidence>
<comment type="caution">
    <text evidence="7">The sequence shown here is derived from an EMBL/GenBank/DDBJ whole genome shotgun (WGS) entry which is preliminary data.</text>
</comment>
<dbReference type="GO" id="GO:0008270">
    <property type="term" value="F:zinc ion binding"/>
    <property type="evidence" value="ECO:0007669"/>
    <property type="project" value="UniProtKB-KW"/>
</dbReference>
<sequence length="179" mass="21190">MGSIRSSSSYDPLPCGDTCNICFNVVEEDHVITKCNHLYCTSCIEEWLIKEYALHKKATCPTCHKSLYGFYDYIITKRMFPLNVHIVSKFIIALLICTGMIYLLSFSRLLNEYHIIQLLMILTFIIVYWIECTCFITGRMDDIVSYWLSPYGVRQPRMTPPEMTRQRRMTWRGRRRFLL</sequence>
<evidence type="ECO:0000313" key="7">
    <source>
        <dbReference type="EMBL" id="KAG0582559.1"/>
    </source>
</evidence>
<evidence type="ECO:0000256" key="5">
    <source>
        <dbReference type="SAM" id="Phobius"/>
    </source>
</evidence>
<keyword evidence="5" id="KW-1133">Transmembrane helix</keyword>
<evidence type="ECO:0000313" key="8">
    <source>
        <dbReference type="Proteomes" id="UP000822688"/>
    </source>
</evidence>
<keyword evidence="5" id="KW-0812">Transmembrane</keyword>
<reference evidence="7" key="1">
    <citation type="submission" date="2020-06" db="EMBL/GenBank/DDBJ databases">
        <title>WGS assembly of Ceratodon purpureus strain R40.</title>
        <authorList>
            <person name="Carey S.B."/>
            <person name="Jenkins J."/>
            <person name="Shu S."/>
            <person name="Lovell J.T."/>
            <person name="Sreedasyam A."/>
            <person name="Maumus F."/>
            <person name="Tiley G.P."/>
            <person name="Fernandez-Pozo N."/>
            <person name="Barry K."/>
            <person name="Chen C."/>
            <person name="Wang M."/>
            <person name="Lipzen A."/>
            <person name="Daum C."/>
            <person name="Saski C.A."/>
            <person name="Payton A.C."/>
            <person name="Mcbreen J.C."/>
            <person name="Conrad R.E."/>
            <person name="Kollar L.M."/>
            <person name="Olsson S."/>
            <person name="Huttunen S."/>
            <person name="Landis J.B."/>
            <person name="Wickett N.J."/>
            <person name="Johnson M.G."/>
            <person name="Rensing S.A."/>
            <person name="Grimwood J."/>
            <person name="Schmutz J."/>
            <person name="Mcdaniel S.F."/>
        </authorList>
    </citation>
    <scope>NUCLEOTIDE SEQUENCE</scope>
    <source>
        <strain evidence="7">R40</strain>
    </source>
</reference>
<evidence type="ECO:0000256" key="2">
    <source>
        <dbReference type="ARBA" id="ARBA00022771"/>
    </source>
</evidence>
<keyword evidence="2 4" id="KW-0863">Zinc-finger</keyword>
<evidence type="ECO:0000256" key="1">
    <source>
        <dbReference type="ARBA" id="ARBA00022723"/>
    </source>
</evidence>
<feature type="transmembrane region" description="Helical" evidence="5">
    <location>
        <begin position="86"/>
        <end position="107"/>
    </location>
</feature>
<dbReference type="Proteomes" id="UP000822688">
    <property type="component" value="Chromosome 3"/>
</dbReference>
<dbReference type="Pfam" id="PF00097">
    <property type="entry name" value="zf-C3HC4"/>
    <property type="match status" value="1"/>
</dbReference>
<dbReference type="Gene3D" id="3.30.40.10">
    <property type="entry name" value="Zinc/RING finger domain, C3HC4 (zinc finger)"/>
    <property type="match status" value="1"/>
</dbReference>
<feature type="transmembrane region" description="Helical" evidence="5">
    <location>
        <begin position="113"/>
        <end position="130"/>
    </location>
</feature>